<proteinExistence type="inferred from homology"/>
<keyword evidence="5" id="KW-1185">Reference proteome</keyword>
<dbReference type="InterPro" id="IPR010258">
    <property type="entry name" value="Conjugal_tfr_TrbG/VirB9/CagX"/>
</dbReference>
<name>A0A0U5FAB7_XANCI</name>
<comment type="similarity">
    <text evidence="1">Belongs to the TrbG/VirB9 family.</text>
</comment>
<evidence type="ECO:0000256" key="3">
    <source>
        <dbReference type="SAM" id="SignalP"/>
    </source>
</evidence>
<keyword evidence="2 3" id="KW-0732">Signal</keyword>
<feature type="chain" id="PRO_5030019362" evidence="3">
    <location>
        <begin position="20"/>
        <end position="267"/>
    </location>
</feature>
<accession>A0A0U5FAB7</accession>
<dbReference type="Gene3D" id="2.60.40.2500">
    <property type="match status" value="1"/>
</dbReference>
<reference evidence="4 5" key="1">
    <citation type="submission" date="2014-09" db="EMBL/GenBank/DDBJ databases">
        <authorList>
            <person name="Regsiter A."/>
        </authorList>
    </citation>
    <scope>NUCLEOTIDE SEQUENCE [LARGE SCALE GENOMIC DNA]</scope>
</reference>
<sequence>MKKTLVICLAFALSAPVYAVQVPTPSPDDTRVKTVVYNPRDVVRINGMVGIATHIQLEPGERYIEHVFGDSEGWHFADNGNHIFLKPKAENADSNLVLITDRRVYYFELHYSDVKKAGDKVFGLTFVYPQTKAAETAQAIERKRVAEAFQTPRPINTGYTMTGKRELAPVNVWDNKQFTFFRFAGAVDIPSIFMVNPDGSESIVNHHVQGTANDTVVVHKVAKQWVLRLGPAALSVFNEAYDPVGVSNTSRTASPEVIRAVVGGNQE</sequence>
<dbReference type="InterPro" id="IPR038161">
    <property type="entry name" value="VirB9/CagX/TrbG_C_sf"/>
</dbReference>
<protein>
    <submittedName>
        <fullName evidence="4">Putative conjugal transfer protein</fullName>
    </submittedName>
</protein>
<dbReference type="AlphaFoldDB" id="A0A0U5FAB7"/>
<evidence type="ECO:0000256" key="2">
    <source>
        <dbReference type="ARBA" id="ARBA00022729"/>
    </source>
</evidence>
<dbReference type="EMBL" id="CCXZ01000086">
    <property type="protein sequence ID" value="CEG15207.1"/>
    <property type="molecule type" value="Genomic_DNA"/>
</dbReference>
<evidence type="ECO:0000313" key="4">
    <source>
        <dbReference type="EMBL" id="CEG15207.1"/>
    </source>
</evidence>
<dbReference type="InterPro" id="IPR033645">
    <property type="entry name" value="VirB9/CagX/TrbG_C"/>
</dbReference>
<dbReference type="CDD" id="cd06911">
    <property type="entry name" value="VirB9_CagX_TrbG"/>
    <property type="match status" value="1"/>
</dbReference>
<evidence type="ECO:0000313" key="5">
    <source>
        <dbReference type="Proteomes" id="UP000052230"/>
    </source>
</evidence>
<feature type="signal peptide" evidence="3">
    <location>
        <begin position="1"/>
        <end position="19"/>
    </location>
</feature>
<dbReference type="NCBIfam" id="TIGR02781">
    <property type="entry name" value="VirB9"/>
    <property type="match status" value="1"/>
</dbReference>
<organism evidence="4 5">
    <name type="scientific">Xanthomonas citri pv. citri</name>
    <dbReference type="NCBI Taxonomy" id="611301"/>
    <lineage>
        <taxon>Bacteria</taxon>
        <taxon>Pseudomonadati</taxon>
        <taxon>Pseudomonadota</taxon>
        <taxon>Gammaproteobacteria</taxon>
        <taxon>Lysobacterales</taxon>
        <taxon>Lysobacteraceae</taxon>
        <taxon>Xanthomonas</taxon>
    </lineage>
</organism>
<dbReference type="RefSeq" id="WP_039580780.1">
    <property type="nucleotide sequence ID" value="NZ_CAVLIB010000032.1"/>
</dbReference>
<evidence type="ECO:0000256" key="1">
    <source>
        <dbReference type="ARBA" id="ARBA00006135"/>
    </source>
</evidence>
<dbReference type="Pfam" id="PF03524">
    <property type="entry name" value="CagX"/>
    <property type="match status" value="1"/>
</dbReference>
<dbReference type="InterPro" id="IPR014148">
    <property type="entry name" value="VirB9"/>
</dbReference>
<comment type="caution">
    <text evidence="4">The sequence shown here is derived from an EMBL/GenBank/DDBJ whole genome shotgun (WGS) entry which is preliminary data.</text>
</comment>
<dbReference type="Proteomes" id="UP000052230">
    <property type="component" value="Unassembled WGS sequence"/>
</dbReference>
<gene>
    <name evidence="4" type="primary">trwF</name>
    <name evidence="4" type="ORF">XAC3562_1760006</name>
</gene>